<feature type="transmembrane region" description="Helical" evidence="1">
    <location>
        <begin position="12"/>
        <end position="30"/>
    </location>
</feature>
<dbReference type="RefSeq" id="WP_016546509.1">
    <property type="nucleotide sequence ID" value="NZ_JBHILI010000005.1"/>
</dbReference>
<dbReference type="Proteomes" id="UP001580391">
    <property type="component" value="Unassembled WGS sequence"/>
</dbReference>
<dbReference type="Proteomes" id="UP000231912">
    <property type="component" value="Unassembled WGS sequence"/>
</dbReference>
<reference evidence="2 5" key="2">
    <citation type="submission" date="2024-09" db="EMBL/GenBank/DDBJ databases">
        <title>Taxonomic and Genotyping Characterization of Leptospira Strains isolated from Multiple Sources in Colombia highlights the importance of intermediate species.</title>
        <authorList>
            <person name="Torres Higuera L."/>
            <person name="Rojas Tapias D."/>
            <person name="Jimenez Velasquez S."/>
            <person name="Renjifo Ibanez C."/>
        </authorList>
    </citation>
    <scope>NUCLEOTIDE SEQUENCE [LARGE SCALE GENOMIC DNA]</scope>
    <source>
        <strain evidence="2 5">Lep080</strain>
    </source>
</reference>
<gene>
    <name evidence="2" type="ORF">ACE5IX_09355</name>
    <name evidence="3" type="ORF">CH371_00785</name>
</gene>
<comment type="caution">
    <text evidence="3">The sequence shown here is derived from an EMBL/GenBank/DDBJ whole genome shotgun (WGS) entry which is preliminary data.</text>
</comment>
<proteinExistence type="predicted"/>
<protein>
    <submittedName>
        <fullName evidence="3">Uncharacterized protein</fullName>
    </submittedName>
</protein>
<keyword evidence="5" id="KW-1185">Reference proteome</keyword>
<name>A0A2M9ZEC8_9LEPT</name>
<dbReference type="EMBL" id="NPDT01000001">
    <property type="protein sequence ID" value="PJZ66677.1"/>
    <property type="molecule type" value="Genomic_DNA"/>
</dbReference>
<keyword evidence="1" id="KW-0472">Membrane</keyword>
<evidence type="ECO:0000313" key="4">
    <source>
        <dbReference type="Proteomes" id="UP000231912"/>
    </source>
</evidence>
<evidence type="ECO:0000313" key="2">
    <source>
        <dbReference type="EMBL" id="MFB5736713.1"/>
    </source>
</evidence>
<feature type="transmembrane region" description="Helical" evidence="1">
    <location>
        <begin position="59"/>
        <end position="76"/>
    </location>
</feature>
<reference evidence="3 4" key="1">
    <citation type="submission" date="2017-07" db="EMBL/GenBank/DDBJ databases">
        <title>Leptospira spp. isolated from tropical soils.</title>
        <authorList>
            <person name="Thibeaux R."/>
            <person name="Iraola G."/>
            <person name="Ferres I."/>
            <person name="Bierque E."/>
            <person name="Girault D."/>
            <person name="Soupe-Gilbert M.-E."/>
            <person name="Picardeau M."/>
            <person name="Goarant C."/>
        </authorList>
    </citation>
    <scope>NUCLEOTIDE SEQUENCE [LARGE SCALE GENOMIC DNA]</scope>
    <source>
        <strain evidence="3 4">FH2-C-A2</strain>
    </source>
</reference>
<feature type="transmembrane region" description="Helical" evidence="1">
    <location>
        <begin position="36"/>
        <end position="52"/>
    </location>
</feature>
<accession>A0A2M9ZEC8</accession>
<dbReference type="AlphaFoldDB" id="A0A2M9ZEC8"/>
<evidence type="ECO:0000313" key="3">
    <source>
        <dbReference type="EMBL" id="PJZ66677.1"/>
    </source>
</evidence>
<sequence>MEFQNSRLERILSWSFILLTFYVSFYLTLTHYAEEGLLLSILITHLGIYTAFRRVLHRYSYAVLAFSHVLICYWIGKNALEVLSAIDKWKQGF</sequence>
<keyword evidence="1" id="KW-0812">Transmembrane</keyword>
<keyword evidence="1" id="KW-1133">Transmembrane helix</keyword>
<dbReference type="EMBL" id="JBHILJ010000004">
    <property type="protein sequence ID" value="MFB5736713.1"/>
    <property type="molecule type" value="Genomic_DNA"/>
</dbReference>
<evidence type="ECO:0000313" key="5">
    <source>
        <dbReference type="Proteomes" id="UP001580391"/>
    </source>
</evidence>
<organism evidence="3 4">
    <name type="scientific">Leptospira wolffii</name>
    <dbReference type="NCBI Taxonomy" id="409998"/>
    <lineage>
        <taxon>Bacteria</taxon>
        <taxon>Pseudomonadati</taxon>
        <taxon>Spirochaetota</taxon>
        <taxon>Spirochaetia</taxon>
        <taxon>Leptospirales</taxon>
        <taxon>Leptospiraceae</taxon>
        <taxon>Leptospira</taxon>
    </lineage>
</organism>
<evidence type="ECO:0000256" key="1">
    <source>
        <dbReference type="SAM" id="Phobius"/>
    </source>
</evidence>